<keyword evidence="3" id="KW-1185">Reference proteome</keyword>
<dbReference type="KEGG" id="micc:AUP74_01810"/>
<accession>A0A1C9W7W2</accession>
<dbReference type="PROSITE" id="PS51257">
    <property type="entry name" value="PROKAR_LIPOPROTEIN"/>
    <property type="match status" value="1"/>
</dbReference>
<sequence length="143" mass="15897" precursor="true">MIKTNSNSRAMRTLAALVLGGLLLAGCASEPALPIPGLSETFHTEIAANGAKRFTYTLEMRRPDVPRPVTREDVNRSRIQRETMLRTGQRPRGPLVDEMAFNRSLNQKLTETGFCRDGFFELERTLFAGGGEVRGECRDGAQR</sequence>
<evidence type="ECO:0008006" key="4">
    <source>
        <dbReference type="Google" id="ProtNLM"/>
    </source>
</evidence>
<protein>
    <recommendedName>
        <fullName evidence="4">Lipoprotein</fullName>
    </recommendedName>
</protein>
<evidence type="ECO:0000313" key="3">
    <source>
        <dbReference type="Proteomes" id="UP000095672"/>
    </source>
</evidence>
<feature type="signal peptide" evidence="1">
    <location>
        <begin position="1"/>
        <end position="34"/>
    </location>
</feature>
<dbReference type="AlphaFoldDB" id="A0A1C9W7W2"/>
<dbReference type="Proteomes" id="UP000095672">
    <property type="component" value="Chromosome"/>
</dbReference>
<evidence type="ECO:0000313" key="2">
    <source>
        <dbReference type="EMBL" id="AOS97241.1"/>
    </source>
</evidence>
<organism evidence="2 3">
    <name type="scientific">Microbulbifer aggregans</name>
    <dbReference type="NCBI Taxonomy" id="1769779"/>
    <lineage>
        <taxon>Bacteria</taxon>
        <taxon>Pseudomonadati</taxon>
        <taxon>Pseudomonadota</taxon>
        <taxon>Gammaproteobacteria</taxon>
        <taxon>Cellvibrionales</taxon>
        <taxon>Microbulbiferaceae</taxon>
        <taxon>Microbulbifer</taxon>
    </lineage>
</organism>
<proteinExistence type="predicted"/>
<keyword evidence="1" id="KW-0732">Signal</keyword>
<dbReference type="PATRIC" id="fig|1769779.3.peg.1811"/>
<gene>
    <name evidence="2" type="ORF">AUP74_01810</name>
</gene>
<dbReference type="STRING" id="1769779.AUP74_01810"/>
<evidence type="ECO:0000256" key="1">
    <source>
        <dbReference type="SAM" id="SignalP"/>
    </source>
</evidence>
<dbReference type="RefSeq" id="WP_145924356.1">
    <property type="nucleotide sequence ID" value="NZ_CP014143.1"/>
</dbReference>
<dbReference type="OrthoDB" id="5587540at2"/>
<feature type="chain" id="PRO_5008895538" description="Lipoprotein" evidence="1">
    <location>
        <begin position="35"/>
        <end position="143"/>
    </location>
</feature>
<name>A0A1C9W7W2_9GAMM</name>
<reference evidence="3" key="1">
    <citation type="submission" date="2016-01" db="EMBL/GenBank/DDBJ databases">
        <title>Complete genome sequence of Microbulbifer sp. CCB-MM1, a halophile isolated from Matang Mangrove Forest, Perak.</title>
        <authorList>
            <person name="Moh T.H."/>
            <person name="Dinesh B."/>
            <person name="Lau N.-S."/>
            <person name="Go F."/>
            <person name="Alexander Chong S.-C."/>
        </authorList>
    </citation>
    <scope>NUCLEOTIDE SEQUENCE [LARGE SCALE GENOMIC DNA]</scope>
    <source>
        <strain evidence="3">CCB-MM1</strain>
    </source>
</reference>
<dbReference type="EMBL" id="CP014143">
    <property type="protein sequence ID" value="AOS97241.1"/>
    <property type="molecule type" value="Genomic_DNA"/>
</dbReference>